<name>A0A9X1UV19_9FLAO</name>
<reference evidence="3" key="1">
    <citation type="submission" date="2021-12" db="EMBL/GenBank/DDBJ databases">
        <title>Description of Gramella crocea sp. nov., a new bacterium isolated from activated sludge.</title>
        <authorList>
            <person name="Zhang X."/>
        </authorList>
    </citation>
    <scope>NUCLEOTIDE SEQUENCE</scope>
    <source>
        <strain evidence="3">YB25</strain>
    </source>
</reference>
<dbReference type="InterPro" id="IPR023214">
    <property type="entry name" value="HAD_sf"/>
</dbReference>
<dbReference type="PANTHER" id="PTHR43316">
    <property type="entry name" value="HYDROLASE, HALOACID DELAHOGENASE-RELATED"/>
    <property type="match status" value="1"/>
</dbReference>
<dbReference type="InterPro" id="IPR023198">
    <property type="entry name" value="PGP-like_dom2"/>
</dbReference>
<dbReference type="InterPro" id="IPR041492">
    <property type="entry name" value="HAD_2"/>
</dbReference>
<accession>A0A9X1UV19</accession>
<dbReference type="Pfam" id="PF13419">
    <property type="entry name" value="HAD_2"/>
    <property type="match status" value="1"/>
</dbReference>
<protein>
    <submittedName>
        <fullName evidence="3">Haloacid dehalogenase type II</fullName>
    </submittedName>
</protein>
<dbReference type="Proteomes" id="UP001139344">
    <property type="component" value="Unassembled WGS sequence"/>
</dbReference>
<dbReference type="InterPro" id="IPR036412">
    <property type="entry name" value="HAD-like_sf"/>
</dbReference>
<dbReference type="CDD" id="cd02588">
    <property type="entry name" value="HAD_L2-DEX"/>
    <property type="match status" value="1"/>
</dbReference>
<dbReference type="RefSeq" id="WP_240095981.1">
    <property type="nucleotide sequence ID" value="NZ_JAJSON010000009.1"/>
</dbReference>
<keyword evidence="4" id="KW-1185">Reference proteome</keyword>
<dbReference type="PANTHER" id="PTHR43316:SF3">
    <property type="entry name" value="HALOACID DEHALOGENASE, TYPE II (AFU_ORTHOLOGUE AFUA_2G07750)-RELATED"/>
    <property type="match status" value="1"/>
</dbReference>
<dbReference type="EMBL" id="JAJSON010000009">
    <property type="protein sequence ID" value="MCG9970555.1"/>
    <property type="molecule type" value="Genomic_DNA"/>
</dbReference>
<dbReference type="InterPro" id="IPR006328">
    <property type="entry name" value="2-HAD"/>
</dbReference>
<evidence type="ECO:0000313" key="3">
    <source>
        <dbReference type="EMBL" id="MCG9970555.1"/>
    </source>
</evidence>
<keyword evidence="2" id="KW-0378">Hydrolase</keyword>
<dbReference type="SFLD" id="SFLDG01129">
    <property type="entry name" value="C1.5:_HAD__Beta-PGM__Phosphata"/>
    <property type="match status" value="1"/>
</dbReference>
<sequence length="227" mass="25277">MKRPEVIIFDVNETLLDLEPLKNSVNSALKNDQASDTWFAQLLHYSLVETVKGTYNDFSEIAAAVFKMNAEKHDLSFTESEIKEILNPVSELKPYDDVIPALKRLRSAGMKLVAFSNGKPGVLKDQLEFAEIDHFFSRILSVEACKKYKPHPEAYKYALKEINCSASDAMMVAAHGWDIAGAREVGMSTAFVERPGKSLYPLASAPHLKLKKLTGLAEVFNETGSQH</sequence>
<dbReference type="SUPFAM" id="SSF56784">
    <property type="entry name" value="HAD-like"/>
    <property type="match status" value="1"/>
</dbReference>
<evidence type="ECO:0000256" key="2">
    <source>
        <dbReference type="ARBA" id="ARBA00022801"/>
    </source>
</evidence>
<organism evidence="3 4">
    <name type="scientific">Christiangramia crocea</name>
    <dbReference type="NCBI Taxonomy" id="2904124"/>
    <lineage>
        <taxon>Bacteria</taxon>
        <taxon>Pseudomonadati</taxon>
        <taxon>Bacteroidota</taxon>
        <taxon>Flavobacteriia</taxon>
        <taxon>Flavobacteriales</taxon>
        <taxon>Flavobacteriaceae</taxon>
        <taxon>Christiangramia</taxon>
    </lineage>
</organism>
<dbReference type="NCBIfam" id="TIGR01428">
    <property type="entry name" value="HAD_type_II"/>
    <property type="match status" value="1"/>
</dbReference>
<dbReference type="Gene3D" id="1.10.150.240">
    <property type="entry name" value="Putative phosphatase, domain 2"/>
    <property type="match status" value="1"/>
</dbReference>
<evidence type="ECO:0000313" key="4">
    <source>
        <dbReference type="Proteomes" id="UP001139344"/>
    </source>
</evidence>
<comment type="caution">
    <text evidence="3">The sequence shown here is derived from an EMBL/GenBank/DDBJ whole genome shotgun (WGS) entry which is preliminary data.</text>
</comment>
<dbReference type="NCBIfam" id="TIGR01493">
    <property type="entry name" value="HAD-SF-IA-v2"/>
    <property type="match status" value="1"/>
</dbReference>
<dbReference type="AlphaFoldDB" id="A0A9X1UV19"/>
<dbReference type="InterPro" id="IPR006439">
    <property type="entry name" value="HAD-SF_hydro_IA"/>
</dbReference>
<dbReference type="SFLD" id="SFLDS00003">
    <property type="entry name" value="Haloacid_Dehalogenase"/>
    <property type="match status" value="1"/>
</dbReference>
<evidence type="ECO:0000256" key="1">
    <source>
        <dbReference type="ARBA" id="ARBA00008106"/>
    </source>
</evidence>
<comment type="similarity">
    <text evidence="1">Belongs to the HAD-like hydrolase superfamily. S-2-haloalkanoic acid dehalogenase family.</text>
</comment>
<dbReference type="GO" id="GO:0019120">
    <property type="term" value="F:hydrolase activity, acting on acid halide bonds, in C-halide compounds"/>
    <property type="evidence" value="ECO:0007669"/>
    <property type="project" value="InterPro"/>
</dbReference>
<dbReference type="Gene3D" id="3.40.50.1000">
    <property type="entry name" value="HAD superfamily/HAD-like"/>
    <property type="match status" value="1"/>
</dbReference>
<proteinExistence type="inferred from homology"/>
<gene>
    <name evidence="3" type="ORF">LU635_02810</name>
</gene>
<dbReference type="InterPro" id="IPR051540">
    <property type="entry name" value="S-2-haloacid_dehalogenase"/>
</dbReference>